<sequence>MDSFNDTAQQVVANTSATFIDLIGDLKQADLTNALLHLSLIWQNVTGWQIFFTLLISAISYDQIMYQLRKGAIAGPRFKFWPFMGPFLESMDPKFEEYKAKWASGPLSCVSIFHKFVVIVSNRDLARKALQSPRYAKPCVVDVAQKILRPTNWVFLDGKAHVDYRKGLNPLFSKKALEVYIPQQEKVMDRYLNKFVELSKNGPVIFFHEFREYMCAISLKTFCGDYITDDQIRAVADSYYRVTAALELVNFPIILPYTKPWYGRKIADETMQVFAGCAQMAKDRMAAGGTPNCVMDNWVTSMLNSQKDGNKGTFIREFSNKEISEAVFTFLFAAQDASSSLCCWLFQIVADRPDVLKKIREEQLRVREGDPSKPLTLDLIDKMEYTYMVVKEALRIRPPVLMVPYLVKKNYPISENYTVPKGAMVIPTLYPALHDPEVYDDPDEFVPERWVKGGKADLAKKNWLVFGAGTHVCLGQTYVMTSFTAWIGKAIMFTDFKHKVTPDSEKIKVFATIFPKDDLFMEFKKREDPSKI</sequence>
<dbReference type="PRINTS" id="PR00465">
    <property type="entry name" value="EP450IV"/>
</dbReference>
<evidence type="ECO:0000256" key="1">
    <source>
        <dbReference type="ARBA" id="ARBA00001971"/>
    </source>
</evidence>
<accession>A0A875RQL5</accession>
<keyword evidence="14" id="KW-1185">Reference proteome</keyword>
<evidence type="ECO:0000256" key="5">
    <source>
        <dbReference type="ARBA" id="ARBA00023004"/>
    </source>
</evidence>
<dbReference type="GO" id="GO:0016125">
    <property type="term" value="P:sterol metabolic process"/>
    <property type="evidence" value="ECO:0007669"/>
    <property type="project" value="TreeGrafter"/>
</dbReference>
<dbReference type="OrthoDB" id="1372046at2759"/>
<evidence type="ECO:0000256" key="8">
    <source>
        <dbReference type="ARBA" id="ARBA00074117"/>
    </source>
</evidence>
<evidence type="ECO:0000256" key="11">
    <source>
        <dbReference type="PIRSR" id="PIRSR602403-1"/>
    </source>
</evidence>
<dbReference type="GO" id="GO:0020037">
    <property type="term" value="F:heme binding"/>
    <property type="evidence" value="ECO:0007669"/>
    <property type="project" value="InterPro"/>
</dbReference>
<dbReference type="InterPro" id="IPR001128">
    <property type="entry name" value="Cyt_P450"/>
</dbReference>
<evidence type="ECO:0000256" key="3">
    <source>
        <dbReference type="ARBA" id="ARBA00022723"/>
    </source>
</evidence>
<dbReference type="PANTHER" id="PTHR24286">
    <property type="entry name" value="CYTOCHROME P450 26"/>
    <property type="match status" value="1"/>
</dbReference>
<keyword evidence="11 12" id="KW-0349">Heme</keyword>
<gene>
    <name evidence="13" type="primary">ERG5</name>
    <name evidence="13" type="ORF">FOA43_004793</name>
</gene>
<dbReference type="PROSITE" id="PS00086">
    <property type="entry name" value="CYTOCHROME_P450"/>
    <property type="match status" value="1"/>
</dbReference>
<keyword evidence="4 12" id="KW-0560">Oxidoreductase</keyword>
<keyword evidence="12" id="KW-0503">Monooxygenase</keyword>
<evidence type="ECO:0000313" key="14">
    <source>
        <dbReference type="Proteomes" id="UP000662931"/>
    </source>
</evidence>
<comment type="similarity">
    <text evidence="2 12">Belongs to the cytochrome P450 family.</text>
</comment>
<dbReference type="GeneID" id="62198193"/>
<dbReference type="GO" id="GO:0005506">
    <property type="term" value="F:iron ion binding"/>
    <property type="evidence" value="ECO:0007669"/>
    <property type="project" value="InterPro"/>
</dbReference>
<dbReference type="FunFam" id="1.10.630.10:FF:000021">
    <property type="entry name" value="Cytochrome P450 61"/>
    <property type="match status" value="1"/>
</dbReference>
<dbReference type="GO" id="GO:0000249">
    <property type="term" value="F:C-22 sterol desaturase (NADPH) activity"/>
    <property type="evidence" value="ECO:0007669"/>
    <property type="project" value="UniProtKB-EC"/>
</dbReference>
<evidence type="ECO:0000256" key="2">
    <source>
        <dbReference type="ARBA" id="ARBA00010617"/>
    </source>
</evidence>
<dbReference type="KEGG" id="bnn:FOA43_004793"/>
<reference evidence="13" key="1">
    <citation type="submission" date="2020-10" db="EMBL/GenBank/DDBJ databases">
        <authorList>
            <person name="Roach M.J.R."/>
        </authorList>
    </citation>
    <scope>NUCLEOTIDE SEQUENCE</scope>
    <source>
        <strain evidence="13">CBS 1945</strain>
    </source>
</reference>
<evidence type="ECO:0000256" key="4">
    <source>
        <dbReference type="ARBA" id="ARBA00023002"/>
    </source>
</evidence>
<dbReference type="InterPro" id="IPR017972">
    <property type="entry name" value="Cyt_P450_CS"/>
</dbReference>
<dbReference type="PANTHER" id="PTHR24286:SF228">
    <property type="entry name" value="C-22 STEROL DESATURASE ERG5"/>
    <property type="match status" value="1"/>
</dbReference>
<evidence type="ECO:0000256" key="7">
    <source>
        <dbReference type="ARBA" id="ARBA00060589"/>
    </source>
</evidence>
<keyword evidence="3 11" id="KW-0479">Metal-binding</keyword>
<evidence type="ECO:0000313" key="13">
    <source>
        <dbReference type="EMBL" id="QPG77380.1"/>
    </source>
</evidence>
<dbReference type="GO" id="GO:0004497">
    <property type="term" value="F:monooxygenase activity"/>
    <property type="evidence" value="ECO:0007669"/>
    <property type="project" value="UniProtKB-KW"/>
</dbReference>
<dbReference type="Gene3D" id="1.10.630.10">
    <property type="entry name" value="Cytochrome P450"/>
    <property type="match status" value="1"/>
</dbReference>
<dbReference type="SUPFAM" id="SSF48264">
    <property type="entry name" value="Cytochrome P450"/>
    <property type="match status" value="1"/>
</dbReference>
<comment type="pathway">
    <text evidence="7">Steroid metabolism; ergosterol biosynthesis; ergosterol from zymosterol: step 4/5.</text>
</comment>
<dbReference type="RefSeq" id="XP_038780945.1">
    <property type="nucleotide sequence ID" value="XM_038925017.1"/>
</dbReference>
<organism evidence="13 14">
    <name type="scientific">Eeniella nana</name>
    <name type="common">Yeast</name>
    <name type="synonym">Brettanomyces nanus</name>
    <dbReference type="NCBI Taxonomy" id="13502"/>
    <lineage>
        <taxon>Eukaryota</taxon>
        <taxon>Fungi</taxon>
        <taxon>Dikarya</taxon>
        <taxon>Ascomycota</taxon>
        <taxon>Saccharomycotina</taxon>
        <taxon>Pichiomycetes</taxon>
        <taxon>Pichiales</taxon>
        <taxon>Pichiaceae</taxon>
        <taxon>Brettanomyces</taxon>
    </lineage>
</organism>
<feature type="binding site" description="axial binding residue" evidence="11">
    <location>
        <position position="473"/>
    </location>
    <ligand>
        <name>heme</name>
        <dbReference type="ChEBI" id="CHEBI:30413"/>
    </ligand>
    <ligandPart>
        <name>Fe</name>
        <dbReference type="ChEBI" id="CHEBI:18248"/>
    </ligandPart>
</feature>
<protein>
    <recommendedName>
        <fullName evidence="8">C-22 sterol desaturase ERG5</fullName>
        <ecNumber evidence="6">1.14.19.41</ecNumber>
    </recommendedName>
    <alternativeName>
        <fullName evidence="10">Cytochrome P450 61</fullName>
    </alternativeName>
    <alternativeName>
        <fullName evidence="9">Ergosterol biosynthetic protein 5</fullName>
    </alternativeName>
</protein>
<proteinExistence type="inferred from homology"/>
<keyword evidence="5 11" id="KW-0408">Iron</keyword>
<evidence type="ECO:0000256" key="10">
    <source>
        <dbReference type="ARBA" id="ARBA00083491"/>
    </source>
</evidence>
<name>A0A875RQL5_EENNA</name>
<dbReference type="CDD" id="cd11082">
    <property type="entry name" value="CYP61_CYP710"/>
    <property type="match status" value="1"/>
</dbReference>
<evidence type="ECO:0000256" key="12">
    <source>
        <dbReference type="RuleBase" id="RU000461"/>
    </source>
</evidence>
<comment type="cofactor">
    <cofactor evidence="1 11">
        <name>heme</name>
        <dbReference type="ChEBI" id="CHEBI:30413"/>
    </cofactor>
</comment>
<dbReference type="InterPro" id="IPR036396">
    <property type="entry name" value="Cyt_P450_sf"/>
</dbReference>
<dbReference type="Pfam" id="PF00067">
    <property type="entry name" value="p450"/>
    <property type="match status" value="1"/>
</dbReference>
<dbReference type="EC" id="1.14.19.41" evidence="6"/>
<dbReference type="AlphaFoldDB" id="A0A875RQL5"/>
<dbReference type="EMBL" id="CP064815">
    <property type="protein sequence ID" value="QPG77380.1"/>
    <property type="molecule type" value="Genomic_DNA"/>
</dbReference>
<evidence type="ECO:0000256" key="9">
    <source>
        <dbReference type="ARBA" id="ARBA00081953"/>
    </source>
</evidence>
<dbReference type="InterPro" id="IPR002403">
    <property type="entry name" value="Cyt_P450_E_grp-IV"/>
</dbReference>
<evidence type="ECO:0000256" key="6">
    <source>
        <dbReference type="ARBA" id="ARBA00039038"/>
    </source>
</evidence>
<dbReference type="Proteomes" id="UP000662931">
    <property type="component" value="Chromosome 4"/>
</dbReference>